<dbReference type="AlphaFoldDB" id="D6SSR8"/>
<accession>D6SSR8</accession>
<dbReference type="EMBL" id="ACJN02000003">
    <property type="protein sequence ID" value="EFI33734.1"/>
    <property type="molecule type" value="Genomic_DNA"/>
</dbReference>
<dbReference type="InterPro" id="IPR001789">
    <property type="entry name" value="Sig_transdc_resp-reg_receiver"/>
</dbReference>
<dbReference type="Gene3D" id="3.30.450.20">
    <property type="entry name" value="PAS domain"/>
    <property type="match status" value="4"/>
</dbReference>
<dbReference type="InterPro" id="IPR003661">
    <property type="entry name" value="HisK_dim/P_dom"/>
</dbReference>
<feature type="modified residue" description="4-aspartylphosphate" evidence="13">
    <location>
        <position position="823"/>
    </location>
</feature>
<keyword evidence="20" id="KW-1185">Reference proteome</keyword>
<dbReference type="Gene3D" id="3.40.50.2300">
    <property type="match status" value="1"/>
</dbReference>
<feature type="modified residue" description="Phosphohistidine" evidence="12">
    <location>
        <position position="982"/>
    </location>
</feature>
<evidence type="ECO:0000256" key="6">
    <source>
        <dbReference type="ARBA" id="ARBA00022692"/>
    </source>
</evidence>
<evidence type="ECO:0000313" key="19">
    <source>
        <dbReference type="EMBL" id="EFI33734.1"/>
    </source>
</evidence>
<comment type="catalytic activity">
    <reaction evidence="1">
        <text>ATP + protein L-histidine = ADP + protein N-phospho-L-histidine.</text>
        <dbReference type="EC" id="2.7.13.3"/>
    </reaction>
</comment>
<dbReference type="Proteomes" id="UP000005496">
    <property type="component" value="Unassembled WGS sequence"/>
</dbReference>
<dbReference type="SUPFAM" id="SSF47226">
    <property type="entry name" value="Histidine-containing phosphotransfer domain, HPT domain"/>
    <property type="match status" value="1"/>
</dbReference>
<evidence type="ECO:0000256" key="3">
    <source>
        <dbReference type="ARBA" id="ARBA00012438"/>
    </source>
</evidence>
<dbReference type="eggNOG" id="COG5002">
    <property type="taxonomic scope" value="Bacteria"/>
</dbReference>
<feature type="domain" description="PAC" evidence="17">
    <location>
        <begin position="336"/>
        <end position="389"/>
    </location>
</feature>
<dbReference type="InterPro" id="IPR005467">
    <property type="entry name" value="His_kinase_dom"/>
</dbReference>
<keyword evidence="7" id="KW-0547">Nucleotide-binding</keyword>
<keyword evidence="11" id="KW-0472">Membrane</keyword>
<dbReference type="InterPro" id="IPR013767">
    <property type="entry name" value="PAS_fold"/>
</dbReference>
<dbReference type="InterPro" id="IPR036641">
    <property type="entry name" value="HPT_dom_sf"/>
</dbReference>
<dbReference type="InterPro" id="IPR004358">
    <property type="entry name" value="Sig_transdc_His_kin-like_C"/>
</dbReference>
<dbReference type="CDD" id="cd00130">
    <property type="entry name" value="PAS"/>
    <property type="match status" value="1"/>
</dbReference>
<feature type="domain" description="Response regulatory" evidence="15">
    <location>
        <begin position="774"/>
        <end position="902"/>
    </location>
</feature>
<dbReference type="GO" id="GO:0005524">
    <property type="term" value="F:ATP binding"/>
    <property type="evidence" value="ECO:0007669"/>
    <property type="project" value="UniProtKB-KW"/>
</dbReference>
<comment type="subcellular location">
    <subcellularLocation>
        <location evidence="2">Cell membrane</location>
        <topology evidence="2">Multi-pass membrane protein</topology>
    </subcellularLocation>
</comment>
<dbReference type="FunFam" id="3.30.565.10:FF:000010">
    <property type="entry name" value="Sensor histidine kinase RcsC"/>
    <property type="match status" value="1"/>
</dbReference>
<evidence type="ECO:0000256" key="4">
    <source>
        <dbReference type="ARBA" id="ARBA00022475"/>
    </source>
</evidence>
<dbReference type="eggNOG" id="COG2205">
    <property type="taxonomic scope" value="Bacteria"/>
</dbReference>
<dbReference type="CDD" id="cd00082">
    <property type="entry name" value="HisKA"/>
    <property type="match status" value="1"/>
</dbReference>
<evidence type="ECO:0000259" key="18">
    <source>
        <dbReference type="PROSITE" id="PS50894"/>
    </source>
</evidence>
<dbReference type="InterPro" id="IPR011006">
    <property type="entry name" value="CheY-like_superfamily"/>
</dbReference>
<evidence type="ECO:0000259" key="16">
    <source>
        <dbReference type="PROSITE" id="PS50112"/>
    </source>
</evidence>
<dbReference type="PRINTS" id="PR00344">
    <property type="entry name" value="BCTRLSENSOR"/>
</dbReference>
<dbReference type="CDD" id="cd16922">
    <property type="entry name" value="HATPase_EvgS-ArcB-TorS-like"/>
    <property type="match status" value="1"/>
</dbReference>
<dbReference type="InterPro" id="IPR008207">
    <property type="entry name" value="Sig_transdc_His_kin_Hpt_dom"/>
</dbReference>
<keyword evidence="10" id="KW-0902">Two-component regulatory system</keyword>
<comment type="caution">
    <text evidence="19">The sequence shown here is derived from an EMBL/GenBank/DDBJ whole genome shotgun (WGS) entry which is preliminary data.</text>
</comment>
<dbReference type="Gene3D" id="1.20.120.160">
    <property type="entry name" value="HPT domain"/>
    <property type="match status" value="1"/>
</dbReference>
<evidence type="ECO:0000256" key="8">
    <source>
        <dbReference type="ARBA" id="ARBA00022840"/>
    </source>
</evidence>
<evidence type="ECO:0000259" key="14">
    <source>
        <dbReference type="PROSITE" id="PS50109"/>
    </source>
</evidence>
<organism evidence="19 20">
    <name type="scientific">Desulfonatronospira thiodismutans ASO3-1</name>
    <dbReference type="NCBI Taxonomy" id="555779"/>
    <lineage>
        <taxon>Bacteria</taxon>
        <taxon>Pseudomonadati</taxon>
        <taxon>Thermodesulfobacteriota</taxon>
        <taxon>Desulfovibrionia</taxon>
        <taxon>Desulfovibrionales</taxon>
        <taxon>Desulfonatronovibrionaceae</taxon>
        <taxon>Desulfonatronospira</taxon>
    </lineage>
</organism>
<gene>
    <name evidence="19" type="ORF">Dthio_PD1073</name>
</gene>
<protein>
    <recommendedName>
        <fullName evidence="3">histidine kinase</fullName>
        <ecNumber evidence="3">2.7.13.3</ecNumber>
    </recommendedName>
</protein>
<evidence type="ECO:0000259" key="15">
    <source>
        <dbReference type="PROSITE" id="PS50110"/>
    </source>
</evidence>
<dbReference type="Pfam" id="PF00512">
    <property type="entry name" value="HisKA"/>
    <property type="match status" value="1"/>
</dbReference>
<keyword evidence="4" id="KW-1003">Cell membrane</keyword>
<dbReference type="Gene3D" id="3.30.565.10">
    <property type="entry name" value="Histidine kinase-like ATPase, C-terminal domain"/>
    <property type="match status" value="1"/>
</dbReference>
<evidence type="ECO:0000256" key="11">
    <source>
        <dbReference type="ARBA" id="ARBA00023136"/>
    </source>
</evidence>
<dbReference type="InterPro" id="IPR000700">
    <property type="entry name" value="PAS-assoc_C"/>
</dbReference>
<dbReference type="PROSITE" id="PS50894">
    <property type="entry name" value="HPT"/>
    <property type="match status" value="1"/>
</dbReference>
<dbReference type="SMART" id="SM00388">
    <property type="entry name" value="HisKA"/>
    <property type="match status" value="1"/>
</dbReference>
<evidence type="ECO:0000256" key="10">
    <source>
        <dbReference type="ARBA" id="ARBA00023012"/>
    </source>
</evidence>
<dbReference type="SMART" id="SM00091">
    <property type="entry name" value="PAS"/>
    <property type="match status" value="4"/>
</dbReference>
<dbReference type="Gene3D" id="1.10.287.130">
    <property type="match status" value="1"/>
</dbReference>
<dbReference type="PROSITE" id="PS50112">
    <property type="entry name" value="PAS"/>
    <property type="match status" value="1"/>
</dbReference>
<evidence type="ECO:0000256" key="1">
    <source>
        <dbReference type="ARBA" id="ARBA00000085"/>
    </source>
</evidence>
<dbReference type="PROSITE" id="PS50109">
    <property type="entry name" value="HIS_KIN"/>
    <property type="match status" value="1"/>
</dbReference>
<name>D6SSR8_9BACT</name>
<dbReference type="RefSeq" id="WP_008871083.1">
    <property type="nucleotide sequence ID" value="NZ_ACJN02000003.1"/>
</dbReference>
<reference evidence="19" key="1">
    <citation type="submission" date="2010-05" db="EMBL/GenBank/DDBJ databases">
        <title>The draft genome of Desulfonatronospira thiodismutans ASO3-1.</title>
        <authorList>
            <consortium name="US DOE Joint Genome Institute (JGI-PGF)"/>
            <person name="Lucas S."/>
            <person name="Copeland A."/>
            <person name="Lapidus A."/>
            <person name="Cheng J.-F."/>
            <person name="Bruce D."/>
            <person name="Goodwin L."/>
            <person name="Pitluck S."/>
            <person name="Chertkov O."/>
            <person name="Brettin T."/>
            <person name="Detter J.C."/>
            <person name="Han C."/>
            <person name="Land M.L."/>
            <person name="Hauser L."/>
            <person name="Kyrpides N."/>
            <person name="Mikhailova N."/>
            <person name="Muyzer G."/>
            <person name="Woyke T."/>
        </authorList>
    </citation>
    <scope>NUCLEOTIDE SEQUENCE [LARGE SCALE GENOMIC DNA]</scope>
    <source>
        <strain evidence="19">ASO3-1</strain>
    </source>
</reference>
<dbReference type="SMART" id="SM00387">
    <property type="entry name" value="HATPase_c"/>
    <property type="match status" value="1"/>
</dbReference>
<evidence type="ECO:0000256" key="9">
    <source>
        <dbReference type="ARBA" id="ARBA00022989"/>
    </source>
</evidence>
<keyword evidence="19" id="KW-0808">Transferase</keyword>
<evidence type="ECO:0000256" key="7">
    <source>
        <dbReference type="ARBA" id="ARBA00022741"/>
    </source>
</evidence>
<dbReference type="Pfam" id="PF01627">
    <property type="entry name" value="Hpt"/>
    <property type="match status" value="1"/>
</dbReference>
<dbReference type="InterPro" id="IPR036890">
    <property type="entry name" value="HATPase_C_sf"/>
</dbReference>
<dbReference type="CDD" id="cd17546">
    <property type="entry name" value="REC_hyHK_CKI1_RcsC-like"/>
    <property type="match status" value="1"/>
</dbReference>
<dbReference type="PANTHER" id="PTHR45339">
    <property type="entry name" value="HYBRID SIGNAL TRANSDUCTION HISTIDINE KINASE J"/>
    <property type="match status" value="1"/>
</dbReference>
<feature type="domain" description="PAC" evidence="17">
    <location>
        <begin position="445"/>
        <end position="511"/>
    </location>
</feature>
<dbReference type="Pfam" id="PF08448">
    <property type="entry name" value="PAS_4"/>
    <property type="match status" value="3"/>
</dbReference>
<evidence type="ECO:0000256" key="5">
    <source>
        <dbReference type="ARBA" id="ARBA00022553"/>
    </source>
</evidence>
<evidence type="ECO:0000256" key="13">
    <source>
        <dbReference type="PROSITE-ProRule" id="PRU00169"/>
    </source>
</evidence>
<dbReference type="InterPro" id="IPR036097">
    <property type="entry name" value="HisK_dim/P_sf"/>
</dbReference>
<dbReference type="SUPFAM" id="SSF47384">
    <property type="entry name" value="Homodimeric domain of signal transducing histidine kinase"/>
    <property type="match status" value="1"/>
</dbReference>
<feature type="domain" description="PAS" evidence="16">
    <location>
        <begin position="267"/>
        <end position="321"/>
    </location>
</feature>
<dbReference type="Pfam" id="PF02518">
    <property type="entry name" value="HATPase_c"/>
    <property type="match status" value="1"/>
</dbReference>
<keyword evidence="19" id="KW-0418">Kinase</keyword>
<dbReference type="NCBIfam" id="TIGR00229">
    <property type="entry name" value="sensory_box"/>
    <property type="match status" value="2"/>
</dbReference>
<evidence type="ECO:0000259" key="17">
    <source>
        <dbReference type="PROSITE" id="PS50113"/>
    </source>
</evidence>
<dbReference type="SMART" id="SM00448">
    <property type="entry name" value="REC"/>
    <property type="match status" value="1"/>
</dbReference>
<dbReference type="InterPro" id="IPR000014">
    <property type="entry name" value="PAS"/>
</dbReference>
<dbReference type="InterPro" id="IPR013656">
    <property type="entry name" value="PAS_4"/>
</dbReference>
<feature type="domain" description="Histidine kinase" evidence="14">
    <location>
        <begin position="529"/>
        <end position="750"/>
    </location>
</feature>
<dbReference type="PROSITE" id="PS50110">
    <property type="entry name" value="RESPONSE_REGULATORY"/>
    <property type="match status" value="1"/>
</dbReference>
<dbReference type="GO" id="GO:0000155">
    <property type="term" value="F:phosphorelay sensor kinase activity"/>
    <property type="evidence" value="ECO:0007669"/>
    <property type="project" value="InterPro"/>
</dbReference>
<dbReference type="SUPFAM" id="SSF55874">
    <property type="entry name" value="ATPase domain of HSP90 chaperone/DNA topoisomerase II/histidine kinase"/>
    <property type="match status" value="1"/>
</dbReference>
<dbReference type="OrthoDB" id="9789782at2"/>
<dbReference type="InterPro" id="IPR035965">
    <property type="entry name" value="PAS-like_dom_sf"/>
</dbReference>
<dbReference type="PROSITE" id="PS50113">
    <property type="entry name" value="PAC"/>
    <property type="match status" value="3"/>
</dbReference>
<keyword evidence="6" id="KW-0812">Transmembrane</keyword>
<dbReference type="GO" id="GO:0006355">
    <property type="term" value="P:regulation of DNA-templated transcription"/>
    <property type="evidence" value="ECO:0007669"/>
    <property type="project" value="InterPro"/>
</dbReference>
<dbReference type="InterPro" id="IPR003594">
    <property type="entry name" value="HATPase_dom"/>
</dbReference>
<evidence type="ECO:0000256" key="2">
    <source>
        <dbReference type="ARBA" id="ARBA00004651"/>
    </source>
</evidence>
<keyword evidence="5 13" id="KW-0597">Phosphoprotein</keyword>
<dbReference type="SUPFAM" id="SSF55785">
    <property type="entry name" value="PYP-like sensor domain (PAS domain)"/>
    <property type="match status" value="4"/>
</dbReference>
<dbReference type="GO" id="GO:0005886">
    <property type="term" value="C:plasma membrane"/>
    <property type="evidence" value="ECO:0007669"/>
    <property type="project" value="UniProtKB-SubCell"/>
</dbReference>
<dbReference type="EC" id="2.7.13.3" evidence="3"/>
<dbReference type="Pfam" id="PF00989">
    <property type="entry name" value="PAS"/>
    <property type="match status" value="1"/>
</dbReference>
<dbReference type="PANTHER" id="PTHR45339:SF1">
    <property type="entry name" value="HYBRID SIGNAL TRANSDUCTION HISTIDINE KINASE J"/>
    <property type="match status" value="1"/>
</dbReference>
<sequence>MKDRNKPEDELRRSEASQRILLDNIATQVWYLVNEYTYGAVNKAHADFLGMQVQEVSYASLYDLFPVDVVEVCRPGNREVFETGESLQTEEWVPDASGELRLLSIKKSPGLDRDGRVKYVVCSADDITDQRRLQDSLAESEDKFRLLAENAPMGIALHELVLDKHGNPVDYRYLDVNQGFERHTGLKASQVTGRTAGQVFGRQQDPPFLDTYARVVLGGRSVSFEEEVESLGRSFLINAYKVGLNRFATVFMDVSQRRQATREAEVRRSHFESIFENTKDAMVFFDTSHLIFNINSRFTAMFGYTLEEIRGKQVNRVVDPERLADDYISSSVLEGENVEKETVRYCRDGQPLDVLIKGGPVYVAGEIVGGYSIYSDISGRKQAERELTKQNQLLEGIINGIPDILAIQYPDHSIKRYNQAGYQALNKSPEQVAGRKCFELIGRDRECEVCATREALNTGTLQQVEKYVPELDVYMDCRSNPIFNEQGEILYIIEQLRDITQRKKDEIELIVAKEQAEAASKAKSEFLANMSHEIRTPMAGIMGALEMVSARTDDEESRRLMKMTLESARSLQQIINDILDLSKVEAGKLEIEHQEFDPQSLFKRVMDLYSIQAGEKNIELQLDTAPGIPRRLCGDQYRLEQVLRNLVSNAVKFTSQGRVILRVRPVQAASGKARLNFEVEDTGVGIKEDFLPRLFDSFTQADSTYGKKHQGTGLGLAISNRLVQMMGGDIQAQSIPGAGSIFSFSLPFAIPAEHTAGEKRSDTQSAVSFSRQLKILVAEDVKLNQDYIRFVLKQKGHQAVIAGNGLEAVQAFVPGQFDLVLMDIQMPDIDGLETARRIREKEESSGRTSDVGPRDSGRVPIIALTAYAMPEERQEFLQSGMDGYVSKPVDPEDLFREIESLVSVRDESGREAQSYQVQEQDFACSGAEVISTKDLELRFAGDRELWAGMFQRFMQEEMPGYMQELEDQSGSGDMQGLARLAHKFKGALGTLCAEAARQRAEALDHAARKSDTEMVRLELEALKAELERLKQEL</sequence>
<keyword evidence="9" id="KW-1133">Transmembrane helix</keyword>
<feature type="domain" description="PAC" evidence="17">
    <location>
        <begin position="87"/>
        <end position="139"/>
    </location>
</feature>
<proteinExistence type="predicted"/>
<evidence type="ECO:0000313" key="20">
    <source>
        <dbReference type="Proteomes" id="UP000005496"/>
    </source>
</evidence>
<evidence type="ECO:0000256" key="12">
    <source>
        <dbReference type="PROSITE-ProRule" id="PRU00110"/>
    </source>
</evidence>
<dbReference type="Pfam" id="PF00072">
    <property type="entry name" value="Response_reg"/>
    <property type="match status" value="1"/>
</dbReference>
<feature type="domain" description="HPt" evidence="18">
    <location>
        <begin position="943"/>
        <end position="1033"/>
    </location>
</feature>
<dbReference type="SUPFAM" id="SSF52172">
    <property type="entry name" value="CheY-like"/>
    <property type="match status" value="1"/>
</dbReference>
<keyword evidence="8" id="KW-0067">ATP-binding</keyword>